<reference evidence="2 4" key="2">
    <citation type="submission" date="2021-08" db="EMBL/GenBank/DDBJ databases">
        <title>Genome sequences of Xanthomonas cucurbitae isolates from 5 Midwestern US states.</title>
        <authorList>
            <person name="Hind S.R."/>
        </authorList>
    </citation>
    <scope>NUCLEOTIDE SEQUENCE [LARGE SCALE GENOMIC DNA]</scope>
    <source>
        <strain evidence="2 4">OH_261</strain>
    </source>
</reference>
<dbReference type="EMBL" id="MDED01000010">
    <property type="protein sequence ID" value="PPU77103.1"/>
    <property type="molecule type" value="Genomic_DNA"/>
</dbReference>
<evidence type="ECO:0000313" key="2">
    <source>
        <dbReference type="EMBL" id="WDM71239.1"/>
    </source>
</evidence>
<proteinExistence type="predicted"/>
<protein>
    <submittedName>
        <fullName evidence="1">Uncharacterized protein</fullName>
    </submittedName>
</protein>
<dbReference type="RefSeq" id="WP_104602968.1">
    <property type="nucleotide sequence ID" value="NZ_CP033326.1"/>
</dbReference>
<dbReference type="Proteomes" id="UP000239561">
    <property type="component" value="Unassembled WGS sequence"/>
</dbReference>
<dbReference type="Proteomes" id="UP001214201">
    <property type="component" value="Chromosome"/>
</dbReference>
<gene>
    <name evidence="2" type="ORF">K6978_18090</name>
    <name evidence="1" type="ORF">XcuCFBP2542_07460</name>
</gene>
<dbReference type="EMBL" id="CP082214">
    <property type="protein sequence ID" value="WDM71239.1"/>
    <property type="molecule type" value="Genomic_DNA"/>
</dbReference>
<evidence type="ECO:0000313" key="4">
    <source>
        <dbReference type="Proteomes" id="UP001214201"/>
    </source>
</evidence>
<sequence length="84" mass="9357">MNHDFQLVMSPLRQTITDQGHCVRLEIYRGVDTEWTLEAVDEFDNSTVWDALFATDQAALDEALRTIADEGIASLIGSPSDSDQ</sequence>
<accession>A0A2S7DTD5</accession>
<name>A0A2S7DTD5_9XANT</name>
<keyword evidence="4" id="KW-1185">Reference proteome</keyword>
<evidence type="ECO:0000313" key="3">
    <source>
        <dbReference type="Proteomes" id="UP000239561"/>
    </source>
</evidence>
<organism evidence="1 3">
    <name type="scientific">Xanthomonas cucurbitae</name>
    <dbReference type="NCBI Taxonomy" id="56453"/>
    <lineage>
        <taxon>Bacteria</taxon>
        <taxon>Pseudomonadati</taxon>
        <taxon>Pseudomonadota</taxon>
        <taxon>Gammaproteobacteria</taxon>
        <taxon>Lysobacterales</taxon>
        <taxon>Lysobacteraceae</taxon>
        <taxon>Xanthomonas</taxon>
    </lineage>
</organism>
<evidence type="ECO:0000313" key="1">
    <source>
        <dbReference type="EMBL" id="PPU77103.1"/>
    </source>
</evidence>
<reference evidence="1 3" key="1">
    <citation type="submission" date="2016-08" db="EMBL/GenBank/DDBJ databases">
        <authorList>
            <person name="Seilhamer J.J."/>
        </authorList>
    </citation>
    <scope>NUCLEOTIDE SEQUENCE [LARGE SCALE GENOMIC DNA]</scope>
    <source>
        <strain evidence="1 3">CFBP2542</strain>
    </source>
</reference>
<dbReference type="AlphaFoldDB" id="A0A2S7DTD5"/>
<dbReference type="OrthoDB" id="5737581at2"/>